<dbReference type="PANTHER" id="PTHR48106:SF18">
    <property type="entry name" value="QUINONE OXIDOREDUCTASE PIG3"/>
    <property type="match status" value="1"/>
</dbReference>
<accession>A0A0K2SHA1</accession>
<dbReference type="SMART" id="SM00829">
    <property type="entry name" value="PKS_ER"/>
    <property type="match status" value="1"/>
</dbReference>
<evidence type="ECO:0000313" key="5">
    <source>
        <dbReference type="Proteomes" id="UP000065807"/>
    </source>
</evidence>
<keyword evidence="2" id="KW-0560">Oxidoreductase</keyword>
<proteinExistence type="predicted"/>
<organism evidence="4 5">
    <name type="scientific">Limnochorda pilosa</name>
    <dbReference type="NCBI Taxonomy" id="1555112"/>
    <lineage>
        <taxon>Bacteria</taxon>
        <taxon>Bacillati</taxon>
        <taxon>Bacillota</taxon>
        <taxon>Limnochordia</taxon>
        <taxon>Limnochordales</taxon>
        <taxon>Limnochordaceae</taxon>
        <taxon>Limnochorda</taxon>
    </lineage>
</organism>
<dbReference type="RefSeq" id="WP_068133437.1">
    <property type="nucleotide sequence ID" value="NZ_AP014924.1"/>
</dbReference>
<dbReference type="OrthoDB" id="9792162at2"/>
<protein>
    <submittedName>
        <fullName evidence="4">NAD(P)H quinone oxidoreductase</fullName>
    </submittedName>
</protein>
<keyword evidence="1" id="KW-0521">NADP</keyword>
<sequence length="330" mass="35069">MRAVVVTEPGGPEKLALQEVPDPVPRPGELLVRVRAAALNRADLLQRMGGYPPPPGAPPYLGLEMAGEVLALGQGVEGWRPGDRVFALLAGGGYAEQVVVPAAQAMPMPASLSFEEAAAVPEAFLTAYRNLFDLGNLRPGETVLVHAGGSGVGTAAIQLARRAGARVIATAGSPEKLEGCRRLGAEAALNYREGPFAPGVLKATGGQGVDVILEFVGAAYWEQDLEVLAPGGRLLLIGLMGGSQVELDLGRVLRGNLCIIGSTLRSQDPGYKANLTRRFWSDCREAFEHGELRRGELRPVVDRVFPLAQAAEAHRYMEANRNFGKIVLRV</sequence>
<dbReference type="CDD" id="cd05276">
    <property type="entry name" value="p53_inducible_oxidoreductase"/>
    <property type="match status" value="1"/>
</dbReference>
<dbReference type="AlphaFoldDB" id="A0A0K2SHA1"/>
<dbReference type="SUPFAM" id="SSF50129">
    <property type="entry name" value="GroES-like"/>
    <property type="match status" value="1"/>
</dbReference>
<evidence type="ECO:0000256" key="1">
    <source>
        <dbReference type="ARBA" id="ARBA00022857"/>
    </source>
</evidence>
<dbReference type="GO" id="GO:0070402">
    <property type="term" value="F:NADPH binding"/>
    <property type="evidence" value="ECO:0007669"/>
    <property type="project" value="TreeGrafter"/>
</dbReference>
<reference evidence="5" key="2">
    <citation type="journal article" date="2016" name="Int. J. Syst. Evol. Microbiol.">
        <title>Complete genome sequence and cell structure of Limnochorda pilosa, a Gram-negative spore-former within the phylum Firmicutes.</title>
        <authorList>
            <person name="Watanabe M."/>
            <person name="Kojima H."/>
            <person name="Fukui M."/>
        </authorList>
    </citation>
    <scope>NUCLEOTIDE SEQUENCE [LARGE SCALE GENOMIC DNA]</scope>
    <source>
        <strain evidence="5">HC45</strain>
    </source>
</reference>
<evidence type="ECO:0000313" key="4">
    <source>
        <dbReference type="EMBL" id="BAS26184.1"/>
    </source>
</evidence>
<dbReference type="InterPro" id="IPR013149">
    <property type="entry name" value="ADH-like_C"/>
</dbReference>
<dbReference type="InterPro" id="IPR036291">
    <property type="entry name" value="NAD(P)-bd_dom_sf"/>
</dbReference>
<dbReference type="Gene3D" id="3.90.180.10">
    <property type="entry name" value="Medium-chain alcohol dehydrogenases, catalytic domain"/>
    <property type="match status" value="1"/>
</dbReference>
<dbReference type="Proteomes" id="UP000065807">
    <property type="component" value="Chromosome"/>
</dbReference>
<dbReference type="KEGG" id="lpil:LIP_0327"/>
<dbReference type="InterPro" id="IPR020843">
    <property type="entry name" value="ER"/>
</dbReference>
<dbReference type="PANTHER" id="PTHR48106">
    <property type="entry name" value="QUINONE OXIDOREDUCTASE PIG3-RELATED"/>
    <property type="match status" value="1"/>
</dbReference>
<dbReference type="Pfam" id="PF00107">
    <property type="entry name" value="ADH_zinc_N"/>
    <property type="match status" value="1"/>
</dbReference>
<dbReference type="STRING" id="1555112.LIP_0327"/>
<dbReference type="Pfam" id="PF08240">
    <property type="entry name" value="ADH_N"/>
    <property type="match status" value="1"/>
</dbReference>
<name>A0A0K2SHA1_LIMPI</name>
<feature type="domain" description="Enoyl reductase (ER)" evidence="3">
    <location>
        <begin position="10"/>
        <end position="328"/>
    </location>
</feature>
<evidence type="ECO:0000256" key="2">
    <source>
        <dbReference type="ARBA" id="ARBA00023002"/>
    </source>
</evidence>
<dbReference type="Gene3D" id="3.40.50.720">
    <property type="entry name" value="NAD(P)-binding Rossmann-like Domain"/>
    <property type="match status" value="1"/>
</dbReference>
<dbReference type="EMBL" id="AP014924">
    <property type="protein sequence ID" value="BAS26184.1"/>
    <property type="molecule type" value="Genomic_DNA"/>
</dbReference>
<dbReference type="InterPro" id="IPR011032">
    <property type="entry name" value="GroES-like_sf"/>
</dbReference>
<dbReference type="GO" id="GO:0016651">
    <property type="term" value="F:oxidoreductase activity, acting on NAD(P)H"/>
    <property type="evidence" value="ECO:0007669"/>
    <property type="project" value="TreeGrafter"/>
</dbReference>
<evidence type="ECO:0000259" key="3">
    <source>
        <dbReference type="SMART" id="SM00829"/>
    </source>
</evidence>
<keyword evidence="5" id="KW-1185">Reference proteome</keyword>
<dbReference type="InterPro" id="IPR013154">
    <property type="entry name" value="ADH-like_N"/>
</dbReference>
<dbReference type="SUPFAM" id="SSF51735">
    <property type="entry name" value="NAD(P)-binding Rossmann-fold domains"/>
    <property type="match status" value="1"/>
</dbReference>
<dbReference type="NCBIfam" id="TIGR02824">
    <property type="entry name" value="quinone_pig3"/>
    <property type="match status" value="1"/>
</dbReference>
<gene>
    <name evidence="4" type="ORF">LIP_0327</name>
</gene>
<dbReference type="InterPro" id="IPR014189">
    <property type="entry name" value="Quinone_OxRdtase_PIG3"/>
</dbReference>
<reference evidence="5" key="1">
    <citation type="submission" date="2015-07" db="EMBL/GenBank/DDBJ databases">
        <title>Complete genome sequence and phylogenetic analysis of Limnochorda pilosa.</title>
        <authorList>
            <person name="Watanabe M."/>
            <person name="Kojima H."/>
            <person name="Fukui M."/>
        </authorList>
    </citation>
    <scope>NUCLEOTIDE SEQUENCE [LARGE SCALE GENOMIC DNA]</scope>
    <source>
        <strain evidence="5">HC45</strain>
    </source>
</reference>